<reference evidence="1 2" key="1">
    <citation type="submission" date="2019-12" db="EMBL/GenBank/DDBJ databases">
        <title>Draft genome sequence of the ascomycete Xylaria multiplex DSM 110363.</title>
        <authorList>
            <person name="Buettner E."/>
            <person name="Kellner H."/>
        </authorList>
    </citation>
    <scope>NUCLEOTIDE SEQUENCE [LARGE SCALE GENOMIC DNA]</scope>
    <source>
        <strain evidence="1 2">DSM 110363</strain>
    </source>
</reference>
<dbReference type="AlphaFoldDB" id="A0A7C8MXU9"/>
<dbReference type="PANTHER" id="PTHR33112:SF12">
    <property type="entry name" value="HETEROKARYON INCOMPATIBILITY DOMAIN-CONTAINING PROTEIN"/>
    <property type="match status" value="1"/>
</dbReference>
<comment type="caution">
    <text evidence="1">The sequence shown here is derived from an EMBL/GenBank/DDBJ whole genome shotgun (WGS) entry which is preliminary data.</text>
</comment>
<dbReference type="Proteomes" id="UP000481858">
    <property type="component" value="Unassembled WGS sequence"/>
</dbReference>
<dbReference type="OrthoDB" id="5135333at2759"/>
<name>A0A7C8MXU9_9PEZI</name>
<proteinExistence type="predicted"/>
<evidence type="ECO:0000313" key="2">
    <source>
        <dbReference type="Proteomes" id="UP000481858"/>
    </source>
</evidence>
<gene>
    <name evidence="1" type="ORF">GQX73_g10075</name>
</gene>
<dbReference type="InParanoid" id="A0A7C8MXU9"/>
<keyword evidence="2" id="KW-1185">Reference proteome</keyword>
<sequence>MTEILHKPQVPTEFTACEVCHQIWLHLTGSAPKDQTLIGSFEQGLSNGCSIHSPLLEAFRDYIGESRFPVKCEDVGIRSDRPPILISSLETGGAVWPLLLANTASAQNSAGQGRILDPDWVDVKFLRDCKRKCLQTHGGKCDNPMRISPVTPMLLVDVQQNCIVSGHDAGPYVALSYVWGISGPLRRSNVPYELLEKLSQPNGLDSLDAKPYMSPVIRRAITLVALLGERWLWVDVLYGLPESHFDRFLGWHPFWGHTNLQRRIRSDRPSDALIGPSELPSWSWVGWQGLIDIGTRYDATNFNARYSSIAETIPIVTWYTSESPTGHKRRKITPTFLENIPKFKEVGDALPSGWTRLNSLTTSEFRGEPNIYPDGCGQYLYSHANLKERFYYPFPVADITEDTPSITPPQTAYLFCETQKGRLYAKPTGKKDLVDDMDKFIVDFRDENSTVVGKLHLHNEEQLSLFTGSNAPGADSSGNMVEVVAISKRREYAKTWKEELQRYDSITTENLYVVLWVEWIDNIAYRLASGTVKEEAWEKLNLENVSLVLG</sequence>
<dbReference type="PANTHER" id="PTHR33112">
    <property type="entry name" value="DOMAIN PROTEIN, PUTATIVE-RELATED"/>
    <property type="match status" value="1"/>
</dbReference>
<accession>A0A7C8MXU9</accession>
<evidence type="ECO:0008006" key="3">
    <source>
        <dbReference type="Google" id="ProtNLM"/>
    </source>
</evidence>
<evidence type="ECO:0000313" key="1">
    <source>
        <dbReference type="EMBL" id="KAF2963496.1"/>
    </source>
</evidence>
<organism evidence="1 2">
    <name type="scientific">Xylaria multiplex</name>
    <dbReference type="NCBI Taxonomy" id="323545"/>
    <lineage>
        <taxon>Eukaryota</taxon>
        <taxon>Fungi</taxon>
        <taxon>Dikarya</taxon>
        <taxon>Ascomycota</taxon>
        <taxon>Pezizomycotina</taxon>
        <taxon>Sordariomycetes</taxon>
        <taxon>Xylariomycetidae</taxon>
        <taxon>Xylariales</taxon>
        <taxon>Xylariaceae</taxon>
        <taxon>Xylaria</taxon>
    </lineage>
</organism>
<protein>
    <recommendedName>
        <fullName evidence="3">Heterokaryon incompatibility domain-containing protein</fullName>
    </recommendedName>
</protein>
<dbReference type="EMBL" id="WUBL01000200">
    <property type="protein sequence ID" value="KAF2963496.1"/>
    <property type="molecule type" value="Genomic_DNA"/>
</dbReference>